<keyword evidence="1" id="KW-0472">Membrane</keyword>
<feature type="transmembrane region" description="Helical" evidence="1">
    <location>
        <begin position="69"/>
        <end position="87"/>
    </location>
</feature>
<gene>
    <name evidence="2" type="ORF">BRAFLDRAFT_88025</name>
</gene>
<evidence type="ECO:0000313" key="2">
    <source>
        <dbReference type="EMBL" id="EEN62125.1"/>
    </source>
</evidence>
<accession>C3YC93</accession>
<sequence>MKVFIPRCCLTARSGWLVGWQDEDLEIVCIFTVLHPTSGLKISDINFHACTSRMESPVCVLYRGRVCDLTLSLVLDVLLGVAVFLFLSKGNYTKTLATNLIPFADYVASELQALLHWLMGAPAGLKLNRPLDEFLGRFFLYHIQLWIGYLYILRPYLELITWCIGLSGCLGLSVLLALASDTLSMLTFHIYCFYVYAARLFPLPWQQCLRDTVCSRQGRRN</sequence>
<feature type="transmembrane region" description="Helical" evidence="1">
    <location>
        <begin position="159"/>
        <end position="179"/>
    </location>
</feature>
<dbReference type="AlphaFoldDB" id="C3YC93"/>
<dbReference type="GO" id="GO:0006506">
    <property type="term" value="P:GPI anchor biosynthetic process"/>
    <property type="evidence" value="ECO:0007669"/>
    <property type="project" value="InterPro"/>
</dbReference>
<dbReference type="Pfam" id="PF05024">
    <property type="entry name" value="Gpi1"/>
    <property type="match status" value="1"/>
</dbReference>
<dbReference type="eggNOG" id="KOG1183">
    <property type="taxonomic scope" value="Eukaryota"/>
</dbReference>
<dbReference type="PANTHER" id="PTHR21329:SF3">
    <property type="entry name" value="PHOSPHATIDYLINOSITOL N-ACETYLGLUCOSAMINYLTRANSFERASE SUBUNIT Q"/>
    <property type="match status" value="1"/>
</dbReference>
<keyword evidence="1" id="KW-1133">Transmembrane helix</keyword>
<dbReference type="InParanoid" id="C3YC93"/>
<evidence type="ECO:0008006" key="3">
    <source>
        <dbReference type="Google" id="ProtNLM"/>
    </source>
</evidence>
<protein>
    <recommendedName>
        <fullName evidence="3">Phosphatidylinositol N-acetylglucosaminyltransferase subunit Q</fullName>
    </recommendedName>
</protein>
<keyword evidence="1" id="KW-0812">Transmembrane</keyword>
<dbReference type="GO" id="GO:0016020">
    <property type="term" value="C:membrane"/>
    <property type="evidence" value="ECO:0007669"/>
    <property type="project" value="InterPro"/>
</dbReference>
<dbReference type="PANTHER" id="PTHR21329">
    <property type="entry name" value="PHOSPHATIDYLINOSITOL N-ACETYLGLUCOSAMINYLTRANSFERASE SUBUNIT Q-RELATED"/>
    <property type="match status" value="1"/>
</dbReference>
<evidence type="ECO:0000256" key="1">
    <source>
        <dbReference type="SAM" id="Phobius"/>
    </source>
</evidence>
<feature type="transmembrane region" description="Helical" evidence="1">
    <location>
        <begin position="186"/>
        <end position="205"/>
    </location>
</feature>
<dbReference type="STRING" id="7739.C3YC93"/>
<dbReference type="InterPro" id="IPR007720">
    <property type="entry name" value="PigQ/GPI1"/>
</dbReference>
<name>C3YC93_BRAFL</name>
<feature type="transmembrane region" description="Helical" evidence="1">
    <location>
        <begin position="134"/>
        <end position="153"/>
    </location>
</feature>
<reference evidence="2" key="1">
    <citation type="journal article" date="2008" name="Nature">
        <title>The amphioxus genome and the evolution of the chordate karyotype.</title>
        <authorList>
            <consortium name="US DOE Joint Genome Institute (JGI-PGF)"/>
            <person name="Putnam N.H."/>
            <person name="Butts T."/>
            <person name="Ferrier D.E.K."/>
            <person name="Furlong R.F."/>
            <person name="Hellsten U."/>
            <person name="Kawashima T."/>
            <person name="Robinson-Rechavi M."/>
            <person name="Shoguchi E."/>
            <person name="Terry A."/>
            <person name="Yu J.-K."/>
            <person name="Benito-Gutierrez E.L."/>
            <person name="Dubchak I."/>
            <person name="Garcia-Fernandez J."/>
            <person name="Gibson-Brown J.J."/>
            <person name="Grigoriev I.V."/>
            <person name="Horton A.C."/>
            <person name="de Jong P.J."/>
            <person name="Jurka J."/>
            <person name="Kapitonov V.V."/>
            <person name="Kohara Y."/>
            <person name="Kuroki Y."/>
            <person name="Lindquist E."/>
            <person name="Lucas S."/>
            <person name="Osoegawa K."/>
            <person name="Pennacchio L.A."/>
            <person name="Salamov A.A."/>
            <person name="Satou Y."/>
            <person name="Sauka-Spengler T."/>
            <person name="Schmutz J."/>
            <person name="Shin-I T."/>
            <person name="Toyoda A."/>
            <person name="Bronner-Fraser M."/>
            <person name="Fujiyama A."/>
            <person name="Holland L.Z."/>
            <person name="Holland P.W.H."/>
            <person name="Satoh N."/>
            <person name="Rokhsar D.S."/>
        </authorList>
    </citation>
    <scope>NUCLEOTIDE SEQUENCE [LARGE SCALE GENOMIC DNA]</scope>
    <source>
        <strain evidence="2">S238N-H82</strain>
        <tissue evidence="2">Testes</tissue>
    </source>
</reference>
<organism>
    <name type="scientific">Branchiostoma floridae</name>
    <name type="common">Florida lancelet</name>
    <name type="synonym">Amphioxus</name>
    <dbReference type="NCBI Taxonomy" id="7739"/>
    <lineage>
        <taxon>Eukaryota</taxon>
        <taxon>Metazoa</taxon>
        <taxon>Chordata</taxon>
        <taxon>Cephalochordata</taxon>
        <taxon>Leptocardii</taxon>
        <taxon>Amphioxiformes</taxon>
        <taxon>Branchiostomatidae</taxon>
        <taxon>Branchiostoma</taxon>
    </lineage>
</organism>
<proteinExistence type="predicted"/>
<dbReference type="EMBL" id="GG666500">
    <property type="protein sequence ID" value="EEN62125.1"/>
    <property type="molecule type" value="Genomic_DNA"/>
</dbReference>